<accession>A0A2S0MF66</accession>
<dbReference type="RefSeq" id="WP_106703019.1">
    <property type="nucleotide sequence ID" value="NZ_CP027666.1"/>
</dbReference>
<sequence>MPTESADQAVAGQARPRGLAAPHYLYSNDQPHLFYRSAWSGFDTWSYDFSTGHWVFQPD</sequence>
<protein>
    <submittedName>
        <fullName evidence="1">Uncharacterized protein</fullName>
    </submittedName>
</protein>
<dbReference type="KEGG" id="otk:C6570_09680"/>
<organism evidence="1 2">
    <name type="scientific">Ottowia oryzae</name>
    <dbReference type="NCBI Taxonomy" id="2109914"/>
    <lineage>
        <taxon>Bacteria</taxon>
        <taxon>Pseudomonadati</taxon>
        <taxon>Pseudomonadota</taxon>
        <taxon>Betaproteobacteria</taxon>
        <taxon>Burkholderiales</taxon>
        <taxon>Comamonadaceae</taxon>
        <taxon>Ottowia</taxon>
    </lineage>
</organism>
<dbReference type="EMBL" id="CP027666">
    <property type="protein sequence ID" value="AVO34466.1"/>
    <property type="molecule type" value="Genomic_DNA"/>
</dbReference>
<evidence type="ECO:0000313" key="1">
    <source>
        <dbReference type="EMBL" id="AVO34466.1"/>
    </source>
</evidence>
<dbReference type="Proteomes" id="UP000239709">
    <property type="component" value="Chromosome"/>
</dbReference>
<dbReference type="AlphaFoldDB" id="A0A2S0MF66"/>
<evidence type="ECO:0000313" key="2">
    <source>
        <dbReference type="Proteomes" id="UP000239709"/>
    </source>
</evidence>
<gene>
    <name evidence="1" type="ORF">C6570_09680</name>
</gene>
<dbReference type="OrthoDB" id="9775207at2"/>
<proteinExistence type="predicted"/>
<keyword evidence="2" id="KW-1185">Reference proteome</keyword>
<reference evidence="1 2" key="1">
    <citation type="submission" date="2018-03" db="EMBL/GenBank/DDBJ databases">
        <title>Genome sequencing of Ottowia sp.</title>
        <authorList>
            <person name="Kim S.-J."/>
            <person name="Heo J."/>
            <person name="Kwon S.-W."/>
        </authorList>
    </citation>
    <scope>NUCLEOTIDE SEQUENCE [LARGE SCALE GENOMIC DNA]</scope>
    <source>
        <strain evidence="1 2">KADR8-3</strain>
    </source>
</reference>
<name>A0A2S0MF66_9BURK</name>